<keyword evidence="3 8" id="KW-0238">DNA-binding</keyword>
<dbReference type="Proteomes" id="UP001515500">
    <property type="component" value="Chromosome 5"/>
</dbReference>
<dbReference type="GO" id="GO:0005634">
    <property type="term" value="C:nucleus"/>
    <property type="evidence" value="ECO:0007669"/>
    <property type="project" value="UniProtKB-SubCell"/>
</dbReference>
<evidence type="ECO:0000256" key="6">
    <source>
        <dbReference type="ARBA" id="ARBA00023242"/>
    </source>
</evidence>
<dbReference type="GO" id="GO:0000981">
    <property type="term" value="F:DNA-binding transcription factor activity, RNA polymerase II-specific"/>
    <property type="evidence" value="ECO:0007669"/>
    <property type="project" value="UniProtKB-UniRule"/>
</dbReference>
<accession>A0AB40BDV7</accession>
<feature type="DNA-binding region" description="Homeobox" evidence="8">
    <location>
        <begin position="84"/>
        <end position="143"/>
    </location>
</feature>
<dbReference type="FunFam" id="1.10.10.60:FF:000159">
    <property type="entry name" value="Homeobox-leucine zipper protein HAT5"/>
    <property type="match status" value="1"/>
</dbReference>
<dbReference type="GO" id="GO:0043565">
    <property type="term" value="F:sequence-specific DNA binding"/>
    <property type="evidence" value="ECO:0007669"/>
    <property type="project" value="InterPro"/>
</dbReference>
<dbReference type="SMART" id="SM00389">
    <property type="entry name" value="HOX"/>
    <property type="match status" value="1"/>
</dbReference>
<keyword evidence="11" id="KW-0175">Coiled coil</keyword>
<evidence type="ECO:0000256" key="2">
    <source>
        <dbReference type="ARBA" id="ARBA00023015"/>
    </source>
</evidence>
<sequence length="306" mass="35132">MAGRRVYGGSNMAALLQSEGIPAETIEALLSPGSNPGGFLVSRNLVNFEDVCGNTSERPSFYRPFDLEENVVVDEELNDESLHQPEKKRRLTTDQVRFLEKSFELENKLEPERKIQLARDLGLQPRQVAIWFQNRRARWKTKQLEKDYEALKINFNVLKTDHDNLLKEKDKLKAEIVSLTEKLMHKEKDKDDKGNKHALEFKNSINNEAVVETKRLDVQASTLVCKQEDLSSTNSAVFDSDSSHYTDEVGHTVSSNAFEPDHSDLSHAEEDGEVKKYPFLKFEDNNSTDYGVPVVVEDQSFWFWNY</sequence>
<comment type="similarity">
    <text evidence="7 10">Belongs to the HD-ZIP homeobox family. Class I subfamily.</text>
</comment>
<dbReference type="InterPro" id="IPR017970">
    <property type="entry name" value="Homeobox_CS"/>
</dbReference>
<dbReference type="CDD" id="cd00086">
    <property type="entry name" value="homeodomain"/>
    <property type="match status" value="1"/>
</dbReference>
<dbReference type="PRINTS" id="PR00031">
    <property type="entry name" value="HTHREPRESSR"/>
</dbReference>
<keyword evidence="5 10" id="KW-0804">Transcription</keyword>
<evidence type="ECO:0000259" key="12">
    <source>
        <dbReference type="PROSITE" id="PS50071"/>
    </source>
</evidence>
<evidence type="ECO:0000256" key="1">
    <source>
        <dbReference type="ARBA" id="ARBA00004123"/>
    </source>
</evidence>
<comment type="subcellular location">
    <subcellularLocation>
        <location evidence="1 8 9">Nucleus</location>
    </subcellularLocation>
</comment>
<dbReference type="InterPro" id="IPR001356">
    <property type="entry name" value="HD"/>
</dbReference>
<evidence type="ECO:0000256" key="8">
    <source>
        <dbReference type="PROSITE-ProRule" id="PRU00108"/>
    </source>
</evidence>
<evidence type="ECO:0000256" key="9">
    <source>
        <dbReference type="RuleBase" id="RU000682"/>
    </source>
</evidence>
<reference evidence="14" key="1">
    <citation type="submission" date="2025-08" db="UniProtKB">
        <authorList>
            <consortium name="RefSeq"/>
        </authorList>
    </citation>
    <scope>IDENTIFICATION</scope>
</reference>
<dbReference type="RefSeq" id="XP_039125497.1">
    <property type="nucleotide sequence ID" value="XM_039269563.1"/>
</dbReference>
<evidence type="ECO:0000313" key="14">
    <source>
        <dbReference type="RefSeq" id="XP_039125497.1"/>
    </source>
</evidence>
<organism evidence="13 14">
    <name type="scientific">Dioscorea cayennensis subsp. rotundata</name>
    <name type="common">White Guinea yam</name>
    <name type="synonym">Dioscorea rotundata</name>
    <dbReference type="NCBI Taxonomy" id="55577"/>
    <lineage>
        <taxon>Eukaryota</taxon>
        <taxon>Viridiplantae</taxon>
        <taxon>Streptophyta</taxon>
        <taxon>Embryophyta</taxon>
        <taxon>Tracheophyta</taxon>
        <taxon>Spermatophyta</taxon>
        <taxon>Magnoliopsida</taxon>
        <taxon>Liliopsida</taxon>
        <taxon>Dioscoreales</taxon>
        <taxon>Dioscoreaceae</taxon>
        <taxon>Dioscorea</taxon>
    </lineage>
</organism>
<name>A0AB40BDV7_DIOCR</name>
<dbReference type="InterPro" id="IPR000047">
    <property type="entry name" value="HTH_motif"/>
</dbReference>
<keyword evidence="6 8" id="KW-0539">Nucleus</keyword>
<evidence type="ECO:0000256" key="4">
    <source>
        <dbReference type="ARBA" id="ARBA00023155"/>
    </source>
</evidence>
<dbReference type="Pfam" id="PF00046">
    <property type="entry name" value="Homeodomain"/>
    <property type="match status" value="1"/>
</dbReference>
<proteinExistence type="inferred from homology"/>
<dbReference type="SUPFAM" id="SSF46689">
    <property type="entry name" value="Homeodomain-like"/>
    <property type="match status" value="1"/>
</dbReference>
<dbReference type="AlphaFoldDB" id="A0AB40BDV7"/>
<evidence type="ECO:0000256" key="3">
    <source>
        <dbReference type="ARBA" id="ARBA00023125"/>
    </source>
</evidence>
<feature type="coiled-coil region" evidence="11">
    <location>
        <begin position="134"/>
        <end position="189"/>
    </location>
</feature>
<evidence type="ECO:0000313" key="13">
    <source>
        <dbReference type="Proteomes" id="UP001515500"/>
    </source>
</evidence>
<dbReference type="GO" id="GO:0045893">
    <property type="term" value="P:positive regulation of DNA-templated transcription"/>
    <property type="evidence" value="ECO:0007669"/>
    <property type="project" value="TreeGrafter"/>
</dbReference>
<dbReference type="GeneID" id="120261615"/>
<dbReference type="InterPro" id="IPR009057">
    <property type="entry name" value="Homeodomain-like_sf"/>
</dbReference>
<protein>
    <recommendedName>
        <fullName evidence="10">Homeobox-leucine zipper protein</fullName>
    </recommendedName>
    <alternativeName>
        <fullName evidence="10">HD-ZIP protein</fullName>
    </alternativeName>
    <alternativeName>
        <fullName evidence="10">Homeodomain transcription factor</fullName>
    </alternativeName>
</protein>
<dbReference type="InterPro" id="IPR045224">
    <property type="entry name" value="HDZip_class_I_plant"/>
</dbReference>
<comment type="function">
    <text evidence="10">Transcription factor.</text>
</comment>
<dbReference type="GO" id="GO:0042802">
    <property type="term" value="F:identical protein binding"/>
    <property type="evidence" value="ECO:0007669"/>
    <property type="project" value="UniProtKB-ARBA"/>
</dbReference>
<dbReference type="PANTHER" id="PTHR24326">
    <property type="entry name" value="HOMEOBOX-LEUCINE ZIPPER PROTEIN"/>
    <property type="match status" value="1"/>
</dbReference>
<dbReference type="PANTHER" id="PTHR24326:SF606">
    <property type="entry name" value="HOMEOBOX-LEUCINE ZIPPER PROTEIN ATHB-54"/>
    <property type="match status" value="1"/>
</dbReference>
<dbReference type="InterPro" id="IPR003106">
    <property type="entry name" value="Leu_zip_homeo"/>
</dbReference>
<keyword evidence="13" id="KW-1185">Reference proteome</keyword>
<keyword evidence="2 10" id="KW-0805">Transcription regulation</keyword>
<evidence type="ECO:0000256" key="7">
    <source>
        <dbReference type="ARBA" id="ARBA00025748"/>
    </source>
</evidence>
<keyword evidence="4 8" id="KW-0371">Homeobox</keyword>
<feature type="domain" description="Homeobox" evidence="12">
    <location>
        <begin position="82"/>
        <end position="142"/>
    </location>
</feature>
<dbReference type="PROSITE" id="PS50071">
    <property type="entry name" value="HOMEOBOX_2"/>
    <property type="match status" value="1"/>
</dbReference>
<evidence type="ECO:0000256" key="5">
    <source>
        <dbReference type="ARBA" id="ARBA00023163"/>
    </source>
</evidence>
<evidence type="ECO:0000256" key="11">
    <source>
        <dbReference type="SAM" id="Coils"/>
    </source>
</evidence>
<dbReference type="PROSITE" id="PS00027">
    <property type="entry name" value="HOMEOBOX_1"/>
    <property type="match status" value="1"/>
</dbReference>
<dbReference type="Pfam" id="PF02183">
    <property type="entry name" value="HALZ"/>
    <property type="match status" value="1"/>
</dbReference>
<evidence type="ECO:0000256" key="10">
    <source>
        <dbReference type="RuleBase" id="RU369038"/>
    </source>
</evidence>
<gene>
    <name evidence="14" type="primary">LOC120261615</name>
</gene>
<dbReference type="Gene3D" id="1.10.10.60">
    <property type="entry name" value="Homeodomain-like"/>
    <property type="match status" value="1"/>
</dbReference>